<dbReference type="AlphaFoldDB" id="A0AA36F916"/>
<feature type="region of interest" description="Disordered" evidence="1">
    <location>
        <begin position="1"/>
        <end position="75"/>
    </location>
</feature>
<sequence>MGSTDYKESKRQISTEKRKGIVREKEEKKSMESEVTQREEQHCHDVYQLFDSSSEENDVTSDENSKESSEAIPNRGKYNRRNFALASIRHHTGLRQAAEIANAHWIDASLISQVDSSLVIDHNKLGMKIMSEISDQQEKELKGGLSCLLFDGRIDEAKVTVEIDGISKTFPGLNREEHYTICSELGGQFLFHFTLEVDVEGTSYSEVIVDNILCWLQERGLENSVQDIGGDSIAVNIG</sequence>
<dbReference type="EMBL" id="OX597823">
    <property type="protein sequence ID" value="CAI9729005.1"/>
    <property type="molecule type" value="Genomic_DNA"/>
</dbReference>
<name>A0AA36F916_OCTVU</name>
<proteinExistence type="predicted"/>
<accession>A0AA36F916</accession>
<keyword evidence="3" id="KW-1185">Reference proteome</keyword>
<dbReference type="Proteomes" id="UP001162480">
    <property type="component" value="Chromosome 10"/>
</dbReference>
<feature type="compositionally biased region" description="Basic and acidic residues" evidence="1">
    <location>
        <begin position="1"/>
        <end position="45"/>
    </location>
</feature>
<evidence type="ECO:0000256" key="1">
    <source>
        <dbReference type="SAM" id="MobiDB-lite"/>
    </source>
</evidence>
<reference evidence="2" key="1">
    <citation type="submission" date="2023-08" db="EMBL/GenBank/DDBJ databases">
        <authorList>
            <person name="Alioto T."/>
            <person name="Alioto T."/>
            <person name="Gomez Garrido J."/>
        </authorList>
    </citation>
    <scope>NUCLEOTIDE SEQUENCE</scope>
</reference>
<protein>
    <submittedName>
        <fullName evidence="2">Uncharacterized protein</fullName>
    </submittedName>
</protein>
<gene>
    <name evidence="2" type="ORF">OCTVUL_1B020231</name>
</gene>
<organism evidence="2 3">
    <name type="scientific">Octopus vulgaris</name>
    <name type="common">Common octopus</name>
    <dbReference type="NCBI Taxonomy" id="6645"/>
    <lineage>
        <taxon>Eukaryota</taxon>
        <taxon>Metazoa</taxon>
        <taxon>Spiralia</taxon>
        <taxon>Lophotrochozoa</taxon>
        <taxon>Mollusca</taxon>
        <taxon>Cephalopoda</taxon>
        <taxon>Coleoidea</taxon>
        <taxon>Octopodiformes</taxon>
        <taxon>Octopoda</taxon>
        <taxon>Incirrata</taxon>
        <taxon>Octopodidae</taxon>
        <taxon>Octopus</taxon>
    </lineage>
</organism>
<evidence type="ECO:0000313" key="3">
    <source>
        <dbReference type="Proteomes" id="UP001162480"/>
    </source>
</evidence>
<evidence type="ECO:0000313" key="2">
    <source>
        <dbReference type="EMBL" id="CAI9729005.1"/>
    </source>
</evidence>